<name>W1PVI9_AMBTC</name>
<dbReference type="AlphaFoldDB" id="W1PVI9"/>
<dbReference type="Gramene" id="ERN11839">
    <property type="protein sequence ID" value="ERN11839"/>
    <property type="gene ID" value="AMTR_s00020p00057820"/>
</dbReference>
<sequence length="126" mass="14001">MCAGSCPSEPNSLTLAMAFYFLGAQARSRRRSGDCGSLSSRWVWEVLYDIHEDITMFIQEGFKVWNQGISDLNCATALLKPSFLRNKDNTALASSFSAVSRLNGTAVKYEDPIKLRFSCTCQTNLT</sequence>
<proteinExistence type="predicted"/>
<dbReference type="EMBL" id="KI392664">
    <property type="protein sequence ID" value="ERN11839.1"/>
    <property type="molecule type" value="Genomic_DNA"/>
</dbReference>
<dbReference type="HOGENOM" id="CLU_1984551_0_0_1"/>
<accession>W1PVI9</accession>
<evidence type="ECO:0000313" key="1">
    <source>
        <dbReference type="EMBL" id="ERN11839.1"/>
    </source>
</evidence>
<protein>
    <submittedName>
        <fullName evidence="1">Uncharacterized protein</fullName>
    </submittedName>
</protein>
<gene>
    <name evidence="1" type="ORF">AMTR_s00020p00057820</name>
</gene>
<dbReference type="Proteomes" id="UP000017836">
    <property type="component" value="Unassembled WGS sequence"/>
</dbReference>
<reference evidence="2" key="1">
    <citation type="journal article" date="2013" name="Science">
        <title>The Amborella genome and the evolution of flowering plants.</title>
        <authorList>
            <consortium name="Amborella Genome Project"/>
        </authorList>
    </citation>
    <scope>NUCLEOTIDE SEQUENCE [LARGE SCALE GENOMIC DNA]</scope>
</reference>
<keyword evidence="2" id="KW-1185">Reference proteome</keyword>
<organism evidence="1 2">
    <name type="scientific">Amborella trichopoda</name>
    <dbReference type="NCBI Taxonomy" id="13333"/>
    <lineage>
        <taxon>Eukaryota</taxon>
        <taxon>Viridiplantae</taxon>
        <taxon>Streptophyta</taxon>
        <taxon>Embryophyta</taxon>
        <taxon>Tracheophyta</taxon>
        <taxon>Spermatophyta</taxon>
        <taxon>Magnoliopsida</taxon>
        <taxon>Amborellales</taxon>
        <taxon>Amborellaceae</taxon>
        <taxon>Amborella</taxon>
    </lineage>
</organism>
<evidence type="ECO:0000313" key="2">
    <source>
        <dbReference type="Proteomes" id="UP000017836"/>
    </source>
</evidence>